<evidence type="ECO:0000313" key="2">
    <source>
        <dbReference type="EMBL" id="KAH3848224.1"/>
    </source>
</evidence>
<comment type="caution">
    <text evidence="2">The sequence shown here is derived from an EMBL/GenBank/DDBJ whole genome shotgun (WGS) entry which is preliminary data.</text>
</comment>
<evidence type="ECO:0000256" key="1">
    <source>
        <dbReference type="SAM" id="MobiDB-lite"/>
    </source>
</evidence>
<proteinExistence type="predicted"/>
<reference evidence="2" key="1">
    <citation type="journal article" date="2019" name="bioRxiv">
        <title>The Genome of the Zebra Mussel, Dreissena polymorpha: A Resource for Invasive Species Research.</title>
        <authorList>
            <person name="McCartney M.A."/>
            <person name="Auch B."/>
            <person name="Kono T."/>
            <person name="Mallez S."/>
            <person name="Zhang Y."/>
            <person name="Obille A."/>
            <person name="Becker A."/>
            <person name="Abrahante J.E."/>
            <person name="Garbe J."/>
            <person name="Badalamenti J.P."/>
            <person name="Herman A."/>
            <person name="Mangelson H."/>
            <person name="Liachko I."/>
            <person name="Sullivan S."/>
            <person name="Sone E.D."/>
            <person name="Koren S."/>
            <person name="Silverstein K.A.T."/>
            <person name="Beckman K.B."/>
            <person name="Gohl D.M."/>
        </authorList>
    </citation>
    <scope>NUCLEOTIDE SEQUENCE</scope>
    <source>
        <strain evidence="2">Duluth1</strain>
        <tissue evidence="2">Whole animal</tissue>
    </source>
</reference>
<accession>A0A9D4KYZ9</accession>
<dbReference type="AlphaFoldDB" id="A0A9D4KYZ9"/>
<dbReference type="Proteomes" id="UP000828390">
    <property type="component" value="Unassembled WGS sequence"/>
</dbReference>
<name>A0A9D4KYZ9_DREPO</name>
<protein>
    <submittedName>
        <fullName evidence="2">Uncharacterized protein</fullName>
    </submittedName>
</protein>
<reference evidence="2" key="2">
    <citation type="submission" date="2020-11" db="EMBL/GenBank/DDBJ databases">
        <authorList>
            <person name="McCartney M.A."/>
            <person name="Auch B."/>
            <person name="Kono T."/>
            <person name="Mallez S."/>
            <person name="Becker A."/>
            <person name="Gohl D.M."/>
            <person name="Silverstein K.A.T."/>
            <person name="Koren S."/>
            <person name="Bechman K.B."/>
            <person name="Herman A."/>
            <person name="Abrahante J.E."/>
            <person name="Garbe J."/>
        </authorList>
    </citation>
    <scope>NUCLEOTIDE SEQUENCE</scope>
    <source>
        <strain evidence="2">Duluth1</strain>
        <tissue evidence="2">Whole animal</tissue>
    </source>
</reference>
<dbReference type="EMBL" id="JAIWYP010000003">
    <property type="protein sequence ID" value="KAH3848224.1"/>
    <property type="molecule type" value="Genomic_DNA"/>
</dbReference>
<organism evidence="2 3">
    <name type="scientific">Dreissena polymorpha</name>
    <name type="common">Zebra mussel</name>
    <name type="synonym">Mytilus polymorpha</name>
    <dbReference type="NCBI Taxonomy" id="45954"/>
    <lineage>
        <taxon>Eukaryota</taxon>
        <taxon>Metazoa</taxon>
        <taxon>Spiralia</taxon>
        <taxon>Lophotrochozoa</taxon>
        <taxon>Mollusca</taxon>
        <taxon>Bivalvia</taxon>
        <taxon>Autobranchia</taxon>
        <taxon>Heteroconchia</taxon>
        <taxon>Euheterodonta</taxon>
        <taxon>Imparidentia</taxon>
        <taxon>Neoheterodontei</taxon>
        <taxon>Myida</taxon>
        <taxon>Dreissenoidea</taxon>
        <taxon>Dreissenidae</taxon>
        <taxon>Dreissena</taxon>
    </lineage>
</organism>
<gene>
    <name evidence="2" type="ORF">DPMN_090583</name>
</gene>
<evidence type="ECO:0000313" key="3">
    <source>
        <dbReference type="Proteomes" id="UP000828390"/>
    </source>
</evidence>
<feature type="region of interest" description="Disordered" evidence="1">
    <location>
        <begin position="1"/>
        <end position="31"/>
    </location>
</feature>
<keyword evidence="3" id="KW-1185">Reference proteome</keyword>
<sequence>MLKLAQTDQHTNRPTDQQTNRQGKNNMSPTTIYRGGFAENGQEVQEQSELYKTNIQKDISSSVAEVVFNRIILAPQTDLNTVNTTLVRTKKHMQAMGLTRNSKCIPSNLLQRICNLKLRSVDTGVDDILREIETEVVRFIEMFRQERRSMSPLFKLCDEHLTKESLPIKILLAASRH</sequence>